<evidence type="ECO:0000313" key="5">
    <source>
        <dbReference type="Proteomes" id="UP000544052"/>
    </source>
</evidence>
<dbReference type="PANTHER" id="PTHR43482">
    <property type="entry name" value="PROTEIN AST1-RELATED"/>
    <property type="match status" value="1"/>
</dbReference>
<sequence length="334" mass="36836">MKAAILEKYQKQSPKLVIQDVNLPNVGPHQVLIKTLAAGVNPLDLLIARGQFKLVIPYPLPLIMGNEVVGEVIQVGKQVTKFKVGERVYARLPLDRIGAFAEKVMIEESALAKVPEYLTNEEAATVPLTALTAMQAFQLMDVKKGGRLFISGGTGSFGAMAIPLAKEKGLSVITNGSGRNKDRVMKLGVDQFINYQTTDYSQVLSNVDYVIDTLGGPETQKQFGILKKGGRLVSLRGMPNHDFAVRTGMPAWKRLLFGAAGWRLDRLAAKNNQRYYFMNVHEDGDQLTQVSQMLEKTQLHPKVDRCYPFTKVNDALAHIAGGHLQGKTVLTFEE</sequence>
<dbReference type="PANTHER" id="PTHR43482:SF1">
    <property type="entry name" value="PROTEIN AST1-RELATED"/>
    <property type="match status" value="1"/>
</dbReference>
<dbReference type="Proteomes" id="UP000518255">
    <property type="component" value="Unassembled WGS sequence"/>
</dbReference>
<proteinExistence type="predicted"/>
<feature type="domain" description="Enoyl reductase (ER)" evidence="1">
    <location>
        <begin position="11"/>
        <end position="330"/>
    </location>
</feature>
<dbReference type="Pfam" id="PF08240">
    <property type="entry name" value="ADH_N"/>
    <property type="match status" value="1"/>
</dbReference>
<dbReference type="InterPro" id="IPR020843">
    <property type="entry name" value="ER"/>
</dbReference>
<dbReference type="EMBL" id="JACIUZ010000041">
    <property type="protein sequence ID" value="MBB1063422.1"/>
    <property type="molecule type" value="Genomic_DNA"/>
</dbReference>
<gene>
    <name evidence="3" type="ORF">H5R63_03670</name>
    <name evidence="2" type="ORF">H5R64_06585</name>
</gene>
<dbReference type="Proteomes" id="UP000544052">
    <property type="component" value="Unassembled WGS sequence"/>
</dbReference>
<name>A0A7W3TZ37_9LACO</name>
<evidence type="ECO:0000313" key="4">
    <source>
        <dbReference type="Proteomes" id="UP000518255"/>
    </source>
</evidence>
<accession>A0A7W3TZ37</accession>
<dbReference type="RefSeq" id="WP_182580798.1">
    <property type="nucleotide sequence ID" value="NZ_JACIUY010000048.1"/>
</dbReference>
<organism evidence="3 4">
    <name type="scientific">Limosilactobacillus fastidiosus</name>
    <dbReference type="NCBI Taxonomy" id="2759855"/>
    <lineage>
        <taxon>Bacteria</taxon>
        <taxon>Bacillati</taxon>
        <taxon>Bacillota</taxon>
        <taxon>Bacilli</taxon>
        <taxon>Lactobacillales</taxon>
        <taxon>Lactobacillaceae</taxon>
        <taxon>Limosilactobacillus</taxon>
    </lineage>
</organism>
<dbReference type="SUPFAM" id="SSF51735">
    <property type="entry name" value="NAD(P)-binding Rossmann-fold domains"/>
    <property type="match status" value="1"/>
</dbReference>
<dbReference type="Pfam" id="PF13602">
    <property type="entry name" value="ADH_zinc_N_2"/>
    <property type="match status" value="1"/>
</dbReference>
<dbReference type="GO" id="GO:0016491">
    <property type="term" value="F:oxidoreductase activity"/>
    <property type="evidence" value="ECO:0007669"/>
    <property type="project" value="InterPro"/>
</dbReference>
<dbReference type="Gene3D" id="3.40.50.720">
    <property type="entry name" value="NAD(P)-binding Rossmann-like Domain"/>
    <property type="match status" value="1"/>
</dbReference>
<reference evidence="4 5" key="1">
    <citation type="submission" date="2020-07" db="EMBL/GenBank/DDBJ databases">
        <title>Description of Limosilactobacillus balticus sp. nov., Limosilactobacillus agrestis sp. nov., Limosilactobacillus albertensis sp. nov., Limosilactobacillus rudii sp. nov., Limosilactobacillus fastidiosus sp. nov., five novel Limosilactobacillus species isolated from the vertebrate gastrointestinal tract, and proposal of 6 subspecies of Limosilactobacillus reuteri adapted to the gastrointestinal tract of specific vertebrate hosts.</title>
        <authorList>
            <person name="Li F."/>
            <person name="Cheng C."/>
            <person name="Zheng J."/>
            <person name="Quevedo R.M."/>
            <person name="Li J."/>
            <person name="Roos S."/>
            <person name="Gaenzle M.G."/>
            <person name="Walter J."/>
        </authorList>
    </citation>
    <scope>NUCLEOTIDE SEQUENCE [LARGE SCALE GENOMIC DNA]</scope>
    <source>
        <strain evidence="3 4">WF-MA3-C</strain>
        <strain evidence="2 5">WF-MO7-1</strain>
    </source>
</reference>
<protein>
    <submittedName>
        <fullName evidence="3">NADP-dependent oxidoreductase</fullName>
    </submittedName>
</protein>
<dbReference type="Gene3D" id="3.90.180.10">
    <property type="entry name" value="Medium-chain alcohol dehydrogenases, catalytic domain"/>
    <property type="match status" value="1"/>
</dbReference>
<dbReference type="AlphaFoldDB" id="A0A7W3TZ37"/>
<dbReference type="SMART" id="SM00829">
    <property type="entry name" value="PKS_ER"/>
    <property type="match status" value="1"/>
</dbReference>
<dbReference type="CDD" id="cd05289">
    <property type="entry name" value="MDR_like_2"/>
    <property type="match status" value="1"/>
</dbReference>
<dbReference type="InterPro" id="IPR052585">
    <property type="entry name" value="Lipid_raft_assoc_Zn_ADH"/>
</dbReference>
<dbReference type="InterPro" id="IPR013154">
    <property type="entry name" value="ADH-like_N"/>
</dbReference>
<evidence type="ECO:0000313" key="3">
    <source>
        <dbReference type="EMBL" id="MBB1085897.1"/>
    </source>
</evidence>
<evidence type="ECO:0000259" key="1">
    <source>
        <dbReference type="SMART" id="SM00829"/>
    </source>
</evidence>
<dbReference type="InterPro" id="IPR036291">
    <property type="entry name" value="NAD(P)-bd_dom_sf"/>
</dbReference>
<evidence type="ECO:0000313" key="2">
    <source>
        <dbReference type="EMBL" id="MBB1063422.1"/>
    </source>
</evidence>
<dbReference type="SUPFAM" id="SSF50129">
    <property type="entry name" value="GroES-like"/>
    <property type="match status" value="1"/>
</dbReference>
<dbReference type="InterPro" id="IPR011032">
    <property type="entry name" value="GroES-like_sf"/>
</dbReference>
<comment type="caution">
    <text evidence="3">The sequence shown here is derived from an EMBL/GenBank/DDBJ whole genome shotgun (WGS) entry which is preliminary data.</text>
</comment>
<keyword evidence="5" id="KW-1185">Reference proteome</keyword>
<dbReference type="EMBL" id="JACIUY010000048">
    <property type="protein sequence ID" value="MBB1085897.1"/>
    <property type="molecule type" value="Genomic_DNA"/>
</dbReference>